<feature type="domain" description="Flagellar basal-body/hook protein C-terminal" evidence="9">
    <location>
        <begin position="487"/>
        <end position="525"/>
    </location>
</feature>
<dbReference type="PRINTS" id="PR01005">
    <property type="entry name" value="FLGHOOKAP1"/>
</dbReference>
<keyword evidence="5 7" id="KW-0964">Secreted</keyword>
<dbReference type="InterPro" id="IPR001444">
    <property type="entry name" value="Flag_bb_rod_N"/>
</dbReference>
<comment type="similarity">
    <text evidence="3 7">Belongs to the flagella basal body rod proteins family.</text>
</comment>
<evidence type="ECO:0000256" key="6">
    <source>
        <dbReference type="ARBA" id="ARBA00023143"/>
    </source>
</evidence>
<keyword evidence="11" id="KW-0969">Cilium</keyword>
<dbReference type="SUPFAM" id="SSF64518">
    <property type="entry name" value="Phase 1 flagellin"/>
    <property type="match status" value="1"/>
</dbReference>
<evidence type="ECO:0000256" key="2">
    <source>
        <dbReference type="ARBA" id="ARBA00004613"/>
    </source>
</evidence>
<sequence length="532" mass="58037">MVSTFHGLEVAKRGLYAQQSALYTTGHNISNANTEGYTRQRVNFEQTGPFPPASRNRPEIPGQVGSGVMAGAIERVREKFLDAQYRGEQNKVGYWETMADSIGKMEEIMNEPSEHGLSNTMDSFWQSLQDLASNPDEGARSVVVERGIAVAETFNYLSTSLKGVQSDLQHELDVTVTDVNSTLNQIDELNKKIAAIEPHGYLPNDLYDARDRLVDKLSGMMDIEVQYDGKEQADQMGQASIVMINGGERHTLIDPSEQNVEDRVKQIHIDYPTVDGQKVMGTMTVGGEVNDDGTLVAGTGTTVSDFQSQGKLLALKETLGYTDGSGNLKGEYPKMLGNLDKMAYAFAKEFNDVHRSGASLKDIEAGSITPISFFVSGADDLTSEGMDYTGLAGSLEVNQLIQEDSNYIAAAEVDPDTGEAFSGNGENALNLANVKDATLSDLGNNATVKTYYEGVIGKMAVASQEAQRMNHNSLTLRQSVDERRQSVSAVSLDEEMTNMIKFQHAYNASARNITAVDEMIDRIINQMGLVGR</sequence>
<dbReference type="PANTHER" id="PTHR30033:SF1">
    <property type="entry name" value="FLAGELLAR HOOK-ASSOCIATED PROTEIN 1"/>
    <property type="match status" value="1"/>
</dbReference>
<feature type="domain" description="Flagellar hook-associated protein FlgK helical" evidence="10">
    <location>
        <begin position="103"/>
        <end position="362"/>
    </location>
</feature>
<evidence type="ECO:0000256" key="4">
    <source>
        <dbReference type="ARBA" id="ARBA00016244"/>
    </source>
</evidence>
<keyword evidence="12" id="KW-1185">Reference proteome</keyword>
<evidence type="ECO:0000313" key="12">
    <source>
        <dbReference type="Proteomes" id="UP001596990"/>
    </source>
</evidence>
<comment type="caution">
    <text evidence="11">The sequence shown here is derived from an EMBL/GenBank/DDBJ whole genome shotgun (WGS) entry which is preliminary data.</text>
</comment>
<comment type="subcellular location">
    <subcellularLocation>
        <location evidence="1 7">Bacterial flagellum</location>
    </subcellularLocation>
    <subcellularLocation>
        <location evidence="2 7">Secreted</location>
    </subcellularLocation>
</comment>
<gene>
    <name evidence="7 11" type="primary">flgK</name>
    <name evidence="11" type="ORF">ACFQ2J_14025</name>
</gene>
<dbReference type="Pfam" id="PF22638">
    <property type="entry name" value="FlgK_D1"/>
    <property type="match status" value="1"/>
</dbReference>
<evidence type="ECO:0000259" key="9">
    <source>
        <dbReference type="Pfam" id="PF06429"/>
    </source>
</evidence>
<organism evidence="11 12">
    <name type="scientific">Thalassobacillus hwangdonensis</name>
    <dbReference type="NCBI Taxonomy" id="546108"/>
    <lineage>
        <taxon>Bacteria</taxon>
        <taxon>Bacillati</taxon>
        <taxon>Bacillota</taxon>
        <taxon>Bacilli</taxon>
        <taxon>Bacillales</taxon>
        <taxon>Bacillaceae</taxon>
        <taxon>Thalassobacillus</taxon>
    </lineage>
</organism>
<evidence type="ECO:0000256" key="3">
    <source>
        <dbReference type="ARBA" id="ARBA00009677"/>
    </source>
</evidence>
<evidence type="ECO:0000256" key="1">
    <source>
        <dbReference type="ARBA" id="ARBA00004365"/>
    </source>
</evidence>
<keyword evidence="6 7" id="KW-0975">Bacterial flagellum</keyword>
<name>A0ABW3L4R9_9BACI</name>
<dbReference type="Pfam" id="PF00460">
    <property type="entry name" value="Flg_bb_rod"/>
    <property type="match status" value="1"/>
</dbReference>
<reference evidence="12" key="1">
    <citation type="journal article" date="2019" name="Int. J. Syst. Evol. Microbiol.">
        <title>The Global Catalogue of Microorganisms (GCM) 10K type strain sequencing project: providing services to taxonomists for standard genome sequencing and annotation.</title>
        <authorList>
            <consortium name="The Broad Institute Genomics Platform"/>
            <consortium name="The Broad Institute Genome Sequencing Center for Infectious Disease"/>
            <person name="Wu L."/>
            <person name="Ma J."/>
        </authorList>
    </citation>
    <scope>NUCLEOTIDE SEQUENCE [LARGE SCALE GENOMIC DNA]</scope>
    <source>
        <strain evidence="12">CCUG 56607</strain>
    </source>
</reference>
<dbReference type="InterPro" id="IPR002371">
    <property type="entry name" value="FlgK"/>
</dbReference>
<evidence type="ECO:0000256" key="5">
    <source>
        <dbReference type="ARBA" id="ARBA00022525"/>
    </source>
</evidence>
<keyword evidence="11" id="KW-0282">Flagellum</keyword>
<evidence type="ECO:0000259" key="10">
    <source>
        <dbReference type="Pfam" id="PF22638"/>
    </source>
</evidence>
<accession>A0ABW3L4R9</accession>
<dbReference type="Pfam" id="PF06429">
    <property type="entry name" value="Flg_bbr_C"/>
    <property type="match status" value="1"/>
</dbReference>
<dbReference type="Proteomes" id="UP001596990">
    <property type="component" value="Unassembled WGS sequence"/>
</dbReference>
<evidence type="ECO:0000259" key="8">
    <source>
        <dbReference type="Pfam" id="PF00460"/>
    </source>
</evidence>
<evidence type="ECO:0000313" key="11">
    <source>
        <dbReference type="EMBL" id="MFD1020301.1"/>
    </source>
</evidence>
<evidence type="ECO:0000256" key="7">
    <source>
        <dbReference type="RuleBase" id="RU362065"/>
    </source>
</evidence>
<dbReference type="InterPro" id="IPR010930">
    <property type="entry name" value="Flg_bb/hook_C_dom"/>
</dbReference>
<keyword evidence="11" id="KW-0966">Cell projection</keyword>
<dbReference type="NCBIfam" id="TIGR02492">
    <property type="entry name" value="flgK_ends"/>
    <property type="match status" value="1"/>
</dbReference>
<dbReference type="InterPro" id="IPR053927">
    <property type="entry name" value="FlgK_helical"/>
</dbReference>
<dbReference type="PANTHER" id="PTHR30033">
    <property type="entry name" value="FLAGELLAR HOOK-ASSOCIATED PROTEIN 1"/>
    <property type="match status" value="1"/>
</dbReference>
<dbReference type="RefSeq" id="WP_386061644.1">
    <property type="nucleotide sequence ID" value="NZ_JBHTKL010000005.1"/>
</dbReference>
<feature type="domain" description="Flagellar basal body rod protein N-terminal" evidence="8">
    <location>
        <begin position="8"/>
        <end position="38"/>
    </location>
</feature>
<protein>
    <recommendedName>
        <fullName evidence="4 7">Flagellar hook-associated protein 1</fullName>
        <shortName evidence="7">HAP1</shortName>
    </recommendedName>
</protein>
<proteinExistence type="inferred from homology"/>
<dbReference type="EMBL" id="JBHTKL010000005">
    <property type="protein sequence ID" value="MFD1020301.1"/>
    <property type="molecule type" value="Genomic_DNA"/>
</dbReference>